<feature type="binding site" evidence="7">
    <location>
        <position position="418"/>
    </location>
    <ligand>
        <name>phosphoenolpyruvate</name>
        <dbReference type="ChEBI" id="CHEBI:58702"/>
    </ligand>
</feature>
<comment type="caution">
    <text evidence="9">The sequence shown here is derived from an EMBL/GenBank/DDBJ whole genome shotgun (WGS) entry which is preliminary data.</text>
</comment>
<evidence type="ECO:0000313" key="9">
    <source>
        <dbReference type="EMBL" id="RDB36382.1"/>
    </source>
</evidence>
<comment type="similarity">
    <text evidence="2 7">Belongs to the EPSP synthase family.</text>
</comment>
<dbReference type="InterPro" id="IPR036968">
    <property type="entry name" value="Enolpyruvate_Tfrase_sf"/>
</dbReference>
<dbReference type="PANTHER" id="PTHR21090">
    <property type="entry name" value="AROM/DEHYDROQUINATE SYNTHASE"/>
    <property type="match status" value="1"/>
</dbReference>
<name>A0A369KS04_9BACT</name>
<dbReference type="UniPathway" id="UPA00053">
    <property type="reaction ID" value="UER00089"/>
</dbReference>
<feature type="binding site" evidence="7">
    <location>
        <position position="45"/>
    </location>
    <ligand>
        <name>3-phosphoshikimate</name>
        <dbReference type="ChEBI" id="CHEBI:145989"/>
    </ligand>
</feature>
<proteinExistence type="inferred from homology"/>
<dbReference type="Proteomes" id="UP000253934">
    <property type="component" value="Unassembled WGS sequence"/>
</dbReference>
<dbReference type="AlphaFoldDB" id="A0A369KS04"/>
<keyword evidence="3 7" id="KW-0028">Amino-acid biosynthesis</keyword>
<evidence type="ECO:0000256" key="6">
    <source>
        <dbReference type="ARBA" id="ARBA00044633"/>
    </source>
</evidence>
<reference evidence="9" key="1">
    <citation type="submission" date="2018-04" db="EMBL/GenBank/DDBJ databases">
        <title>Draft genome sequence of the Candidatus Spirobacillus cienkowskii, a pathogen of freshwater Daphnia species, reconstructed from hemolymph metagenomic reads.</title>
        <authorList>
            <person name="Bresciani L."/>
            <person name="Lemos L.N."/>
            <person name="Wale N."/>
            <person name="Lin J.Y."/>
            <person name="Fernandes G.R."/>
            <person name="Duffy M.A."/>
            <person name="Rodrigues J.M."/>
        </authorList>
    </citation>
    <scope>NUCLEOTIDE SEQUENCE [LARGE SCALE GENOMIC DNA]</scope>
    <source>
        <strain evidence="9">Binning01</strain>
    </source>
</reference>
<comment type="pathway">
    <text evidence="1 7">Metabolic intermediate biosynthesis; chorismate biosynthesis; chorismate from D-erythrose 4-phosphate and phosphoenolpyruvate: step 6/7.</text>
</comment>
<feature type="binding site" evidence="7">
    <location>
        <position position="342"/>
    </location>
    <ligand>
        <name>3-phosphoshikimate</name>
        <dbReference type="ChEBI" id="CHEBI:145989"/>
    </ligand>
</feature>
<feature type="binding site" evidence="7">
    <location>
        <position position="193"/>
    </location>
    <ligand>
        <name>3-phosphoshikimate</name>
        <dbReference type="ChEBI" id="CHEBI:145989"/>
    </ligand>
</feature>
<dbReference type="PANTHER" id="PTHR21090:SF5">
    <property type="entry name" value="PENTAFUNCTIONAL AROM POLYPEPTIDE"/>
    <property type="match status" value="1"/>
</dbReference>
<dbReference type="EC" id="2.5.1.19" evidence="7"/>
<feature type="binding site" evidence="7">
    <location>
        <position position="443"/>
    </location>
    <ligand>
        <name>phosphoenolpyruvate</name>
        <dbReference type="ChEBI" id="CHEBI:58702"/>
    </ligand>
</feature>
<accession>A0A369KS04</accession>
<dbReference type="GO" id="GO:0003866">
    <property type="term" value="F:3-phosphoshikimate 1-carboxyvinyltransferase activity"/>
    <property type="evidence" value="ECO:0007669"/>
    <property type="project" value="UniProtKB-UniRule"/>
</dbReference>
<dbReference type="InterPro" id="IPR006264">
    <property type="entry name" value="EPSP_synthase"/>
</dbReference>
<organism evidence="9 10">
    <name type="scientific">Spirobacillus cienkowskii</name>
    <dbReference type="NCBI Taxonomy" id="495820"/>
    <lineage>
        <taxon>Bacteria</taxon>
        <taxon>Pseudomonadati</taxon>
        <taxon>Bdellovibrionota</taxon>
        <taxon>Oligoflexia</taxon>
        <taxon>Silvanigrellales</taxon>
        <taxon>Spirobacillus</taxon>
    </lineage>
</organism>
<keyword evidence="5 7" id="KW-0057">Aromatic amino acid biosynthesis</keyword>
<keyword evidence="7" id="KW-0963">Cytoplasm</keyword>
<evidence type="ECO:0000256" key="5">
    <source>
        <dbReference type="ARBA" id="ARBA00023141"/>
    </source>
</evidence>
<comment type="subunit">
    <text evidence="7">Monomer.</text>
</comment>
<dbReference type="InterPro" id="IPR001986">
    <property type="entry name" value="Enolpyruvate_Tfrase_dom"/>
</dbReference>
<evidence type="ECO:0000259" key="8">
    <source>
        <dbReference type="Pfam" id="PF00275"/>
    </source>
</evidence>
<feature type="active site" description="Proton acceptor" evidence="7">
    <location>
        <position position="342"/>
    </location>
</feature>
<evidence type="ECO:0000256" key="2">
    <source>
        <dbReference type="ARBA" id="ARBA00009948"/>
    </source>
</evidence>
<dbReference type="InterPro" id="IPR013792">
    <property type="entry name" value="RNA3'P_cycl/enolpyr_Trfase_a/b"/>
</dbReference>
<evidence type="ECO:0000256" key="3">
    <source>
        <dbReference type="ARBA" id="ARBA00022605"/>
    </source>
</evidence>
<dbReference type="GO" id="GO:0005737">
    <property type="term" value="C:cytoplasm"/>
    <property type="evidence" value="ECO:0007669"/>
    <property type="project" value="UniProtKB-SubCell"/>
</dbReference>
<feature type="binding site" evidence="7">
    <location>
        <position position="44"/>
    </location>
    <ligand>
        <name>3-phosphoshikimate</name>
        <dbReference type="ChEBI" id="CHEBI:145989"/>
    </ligand>
</feature>
<dbReference type="Pfam" id="PF00275">
    <property type="entry name" value="EPSP_synthase"/>
    <property type="match status" value="1"/>
</dbReference>
<evidence type="ECO:0000256" key="7">
    <source>
        <dbReference type="HAMAP-Rule" id="MF_00210"/>
    </source>
</evidence>
<comment type="caution">
    <text evidence="7">Lacks conserved residue(s) required for the propagation of feature annotation.</text>
</comment>
<feature type="binding site" evidence="7">
    <location>
        <position position="369"/>
    </location>
    <ligand>
        <name>3-phosphoshikimate</name>
        <dbReference type="ChEBI" id="CHEBI:145989"/>
    </ligand>
</feature>
<feature type="binding site" evidence="7">
    <location>
        <position position="152"/>
    </location>
    <ligand>
        <name>phosphoenolpyruvate</name>
        <dbReference type="ChEBI" id="CHEBI:58702"/>
    </ligand>
</feature>
<feature type="binding site" evidence="7">
    <location>
        <position position="116"/>
    </location>
    <ligand>
        <name>phosphoenolpyruvate</name>
        <dbReference type="ChEBI" id="CHEBI:58702"/>
    </ligand>
</feature>
<feature type="binding site" evidence="7">
    <location>
        <position position="373"/>
    </location>
    <ligand>
        <name>phosphoenolpyruvate</name>
        <dbReference type="ChEBI" id="CHEBI:58702"/>
    </ligand>
</feature>
<keyword evidence="4 7" id="KW-0808">Transferase</keyword>
<feature type="binding site" evidence="7">
    <location>
        <position position="44"/>
    </location>
    <ligand>
        <name>phosphoenolpyruvate</name>
        <dbReference type="ChEBI" id="CHEBI:58702"/>
    </ligand>
</feature>
<protein>
    <recommendedName>
        <fullName evidence="7">3-phosphoshikimate 1-carboxyvinyltransferase</fullName>
        <ecNumber evidence="7">2.5.1.19</ecNumber>
    </recommendedName>
    <alternativeName>
        <fullName evidence="7">5-enolpyruvylshikimate-3-phosphate synthase</fullName>
        <shortName evidence="7">EPSP synthase</shortName>
        <shortName evidence="7">EPSPS</shortName>
    </alternativeName>
</protein>
<dbReference type="HAMAP" id="MF_00210">
    <property type="entry name" value="EPSP_synth"/>
    <property type="match status" value="1"/>
</dbReference>
<dbReference type="GO" id="GO:0009423">
    <property type="term" value="P:chorismate biosynthetic process"/>
    <property type="evidence" value="ECO:0007669"/>
    <property type="project" value="UniProtKB-UniRule"/>
</dbReference>
<evidence type="ECO:0000256" key="1">
    <source>
        <dbReference type="ARBA" id="ARBA00004811"/>
    </source>
</evidence>
<keyword evidence="10" id="KW-1185">Reference proteome</keyword>
<comment type="subcellular location">
    <subcellularLocation>
        <location evidence="7">Cytoplasm</location>
    </subcellularLocation>
</comment>
<evidence type="ECO:0000256" key="4">
    <source>
        <dbReference type="ARBA" id="ARBA00022679"/>
    </source>
</evidence>
<dbReference type="GO" id="GO:0009073">
    <property type="term" value="P:aromatic amino acid family biosynthetic process"/>
    <property type="evidence" value="ECO:0007669"/>
    <property type="project" value="UniProtKB-KW"/>
</dbReference>
<comment type="function">
    <text evidence="7">Catalyzes the transfer of the enolpyruvyl moiety of phosphoenolpyruvate (PEP) to the 5-hydroxyl of shikimate-3-phosphate (S3P) to produce enolpyruvyl shikimate-3-phosphate and inorganic phosphate.</text>
</comment>
<feature type="binding site" evidence="7">
    <location>
        <position position="195"/>
    </location>
    <ligand>
        <name>3-phosphoshikimate</name>
        <dbReference type="ChEBI" id="CHEBI:145989"/>
    </ligand>
</feature>
<comment type="catalytic activity">
    <reaction evidence="6">
        <text>3-phosphoshikimate + phosphoenolpyruvate = 5-O-(1-carboxyvinyl)-3-phosphoshikimate + phosphate</text>
        <dbReference type="Rhea" id="RHEA:21256"/>
        <dbReference type="ChEBI" id="CHEBI:43474"/>
        <dbReference type="ChEBI" id="CHEBI:57701"/>
        <dbReference type="ChEBI" id="CHEBI:58702"/>
        <dbReference type="ChEBI" id="CHEBI:145989"/>
        <dbReference type="EC" id="2.5.1.19"/>
    </reaction>
    <physiologicalReaction direction="left-to-right" evidence="6">
        <dbReference type="Rhea" id="RHEA:21257"/>
    </physiologicalReaction>
</comment>
<dbReference type="EMBL" id="QOVW01000061">
    <property type="protein sequence ID" value="RDB36382.1"/>
    <property type="molecule type" value="Genomic_DNA"/>
</dbReference>
<dbReference type="PIRSF" id="PIRSF000505">
    <property type="entry name" value="EPSPS"/>
    <property type="match status" value="1"/>
</dbReference>
<feature type="binding site" evidence="7">
    <location>
        <position position="49"/>
    </location>
    <ligand>
        <name>3-phosphoshikimate</name>
        <dbReference type="ChEBI" id="CHEBI:145989"/>
    </ligand>
</feature>
<evidence type="ECO:0000313" key="10">
    <source>
        <dbReference type="Proteomes" id="UP000253934"/>
    </source>
</evidence>
<feature type="binding site" evidence="7">
    <location>
        <position position="195"/>
    </location>
    <ligand>
        <name>phosphoenolpyruvate</name>
        <dbReference type="ChEBI" id="CHEBI:58702"/>
    </ligand>
</feature>
<dbReference type="NCBIfam" id="TIGR01356">
    <property type="entry name" value="aroA"/>
    <property type="match status" value="1"/>
</dbReference>
<feature type="domain" description="Enolpyruvate transferase" evidence="8">
    <location>
        <begin position="35"/>
        <end position="450"/>
    </location>
</feature>
<dbReference type="Gene3D" id="3.65.10.10">
    <property type="entry name" value="Enolpyruvate transferase domain"/>
    <property type="match status" value="2"/>
</dbReference>
<dbReference type="SUPFAM" id="SSF55205">
    <property type="entry name" value="EPT/RTPC-like"/>
    <property type="match status" value="1"/>
</dbReference>
<gene>
    <name evidence="7 9" type="primary">aroA</name>
    <name evidence="9" type="ORF">DCC88_05115</name>
</gene>
<sequence length="463" mass="52303">MTNDINNKQFFFQNNSNIQTKSVRIAYKSYHEEWQKKVHIPGSKSFTNRAIVLAGMSAKPTILNGCLFAEDTFWGLQALITLGFTIEIDEDKNSVRLTPPLHFTGSEFKIFLGKAGTLARFFPAVILNWQNTFSSFPEIKVYCDAHDQLKSRPLEPLISALTMLNAKISDMRLPFMISSCHLMGSCEIGGEISGQFLSGLLLSACASQNSICIKRINKLVQPNYINMTLSTIEAFGGNINYDKDLNSFIVHPVRNLGVDTYSVEADASTCCYFIAAAFLHNFSLHIENIGHNTLQPDYKFIETLKILGAQIISTETATTVYRRNNIQKITGNFSFDLSNFSDQTLTLAVVALFSDLPIEIYGIAHIRFHECDRIACLVANIKNLNLKIEEYHDRIIVYPIKNNFHEIKGEWKTWNDHRFVMAGFLIASMCESVSILEPSCVEKTCPRFFELVQQLGFQISFNS</sequence>
<dbReference type="GO" id="GO:0008652">
    <property type="term" value="P:amino acid biosynthetic process"/>
    <property type="evidence" value="ECO:0007669"/>
    <property type="project" value="UniProtKB-KW"/>
</dbReference>